<dbReference type="eggNOG" id="COG0355">
    <property type="taxonomic scope" value="Bacteria"/>
</dbReference>
<evidence type="ECO:0000256" key="1">
    <source>
        <dbReference type="ARBA" id="ARBA00003543"/>
    </source>
</evidence>
<keyword evidence="8 9" id="KW-0066">ATP synthesis</keyword>
<dbReference type="EMBL" id="CP003360">
    <property type="protein sequence ID" value="AFM26349.1"/>
    <property type="molecule type" value="Genomic_DNA"/>
</dbReference>
<dbReference type="Pfam" id="PF02823">
    <property type="entry name" value="ATP-synt_DE_N"/>
    <property type="match status" value="1"/>
</dbReference>
<comment type="subunit">
    <text evidence="9 10">F-type ATPases have 2 components, CF(1) - the catalytic core - and CF(0) - the membrane proton channel. CF(1) has five subunits: alpha(3), beta(3), gamma(1), delta(1), epsilon(1). CF(0) has three main subunits: a, b and c.</text>
</comment>
<feature type="domain" description="ATP synthase F1 complex delta/epsilon subunit N-terminal" evidence="11">
    <location>
        <begin position="6"/>
        <end position="84"/>
    </location>
</feature>
<evidence type="ECO:0000256" key="10">
    <source>
        <dbReference type="RuleBase" id="RU003656"/>
    </source>
</evidence>
<dbReference type="HOGENOM" id="CLU_084338_1_2_7"/>
<organism evidence="12 13">
    <name type="scientific">Desulfomonile tiedjei (strain ATCC 49306 / DSM 6799 / DCB-1)</name>
    <dbReference type="NCBI Taxonomy" id="706587"/>
    <lineage>
        <taxon>Bacteria</taxon>
        <taxon>Pseudomonadati</taxon>
        <taxon>Thermodesulfobacteriota</taxon>
        <taxon>Desulfomonilia</taxon>
        <taxon>Desulfomonilales</taxon>
        <taxon>Desulfomonilaceae</taxon>
        <taxon>Desulfomonile</taxon>
    </lineage>
</organism>
<proteinExistence type="inferred from homology"/>
<dbReference type="RefSeq" id="WP_014811477.1">
    <property type="nucleotide sequence ID" value="NC_018025.1"/>
</dbReference>
<gene>
    <name evidence="9" type="primary">atpC</name>
    <name evidence="12" type="ordered locus">Desti_3704</name>
</gene>
<dbReference type="OrthoDB" id="9799969at2"/>
<evidence type="ECO:0000256" key="5">
    <source>
        <dbReference type="ARBA" id="ARBA00023065"/>
    </source>
</evidence>
<keyword evidence="4 9" id="KW-0813">Transport</keyword>
<dbReference type="InterPro" id="IPR020546">
    <property type="entry name" value="ATP_synth_F1_dsu/esu_N"/>
</dbReference>
<dbReference type="PANTHER" id="PTHR13822:SF10">
    <property type="entry name" value="ATP SYNTHASE EPSILON CHAIN, CHLOROPLASTIC"/>
    <property type="match status" value="1"/>
</dbReference>
<dbReference type="PANTHER" id="PTHR13822">
    <property type="entry name" value="ATP SYNTHASE DELTA/EPSILON CHAIN"/>
    <property type="match status" value="1"/>
</dbReference>
<reference evidence="13" key="1">
    <citation type="submission" date="2012-06" db="EMBL/GenBank/DDBJ databases">
        <title>Complete sequence of chromosome of Desulfomonile tiedjei DSM 6799.</title>
        <authorList>
            <person name="Lucas S."/>
            <person name="Copeland A."/>
            <person name="Lapidus A."/>
            <person name="Glavina del Rio T."/>
            <person name="Dalin E."/>
            <person name="Tice H."/>
            <person name="Bruce D."/>
            <person name="Goodwin L."/>
            <person name="Pitluck S."/>
            <person name="Peters L."/>
            <person name="Ovchinnikova G."/>
            <person name="Zeytun A."/>
            <person name="Lu M."/>
            <person name="Kyrpides N."/>
            <person name="Mavromatis K."/>
            <person name="Ivanova N."/>
            <person name="Brettin T."/>
            <person name="Detter J.C."/>
            <person name="Han C."/>
            <person name="Larimer F."/>
            <person name="Land M."/>
            <person name="Hauser L."/>
            <person name="Markowitz V."/>
            <person name="Cheng J.-F."/>
            <person name="Hugenholtz P."/>
            <person name="Woyke T."/>
            <person name="Wu D."/>
            <person name="Spring S."/>
            <person name="Schroeder M."/>
            <person name="Brambilla E."/>
            <person name="Klenk H.-P."/>
            <person name="Eisen J.A."/>
        </authorList>
    </citation>
    <scope>NUCLEOTIDE SEQUENCE [LARGE SCALE GENOMIC DNA]</scope>
    <source>
        <strain evidence="13">ATCC 49306 / DSM 6799 / DCB-1</strain>
    </source>
</reference>
<evidence type="ECO:0000313" key="12">
    <source>
        <dbReference type="EMBL" id="AFM26349.1"/>
    </source>
</evidence>
<dbReference type="GO" id="GO:0005886">
    <property type="term" value="C:plasma membrane"/>
    <property type="evidence" value="ECO:0007669"/>
    <property type="project" value="UniProtKB-SubCell"/>
</dbReference>
<dbReference type="GO" id="GO:0012505">
    <property type="term" value="C:endomembrane system"/>
    <property type="evidence" value="ECO:0007669"/>
    <property type="project" value="UniProtKB-SubCell"/>
</dbReference>
<dbReference type="Gene3D" id="2.60.15.10">
    <property type="entry name" value="F0F1 ATP synthase delta/epsilon subunit, N-terminal"/>
    <property type="match status" value="1"/>
</dbReference>
<comment type="function">
    <text evidence="1 9">Produces ATP from ADP in the presence of a proton gradient across the membrane.</text>
</comment>
<dbReference type="GO" id="GO:0045259">
    <property type="term" value="C:proton-transporting ATP synthase complex"/>
    <property type="evidence" value="ECO:0007669"/>
    <property type="project" value="UniProtKB-KW"/>
</dbReference>
<keyword evidence="7 9" id="KW-0139">CF(1)</keyword>
<keyword evidence="13" id="KW-1185">Reference proteome</keyword>
<comment type="subcellular location">
    <subcellularLocation>
        <location evidence="9">Cell inner membrane</location>
        <topology evidence="9">Peripheral membrane protein</topology>
    </subcellularLocation>
    <subcellularLocation>
        <location evidence="2">Endomembrane system</location>
        <topology evidence="2">Peripheral membrane protein</topology>
    </subcellularLocation>
</comment>
<dbReference type="STRING" id="706587.Desti_3704"/>
<evidence type="ECO:0000256" key="7">
    <source>
        <dbReference type="ARBA" id="ARBA00023196"/>
    </source>
</evidence>
<keyword evidence="5 9" id="KW-0406">Ion transport</keyword>
<dbReference type="GO" id="GO:0005524">
    <property type="term" value="F:ATP binding"/>
    <property type="evidence" value="ECO:0007669"/>
    <property type="project" value="UniProtKB-UniRule"/>
</dbReference>
<name>I4C9V8_DESTA</name>
<keyword evidence="9" id="KW-0997">Cell inner membrane</keyword>
<comment type="similarity">
    <text evidence="3 9 10">Belongs to the ATPase epsilon chain family.</text>
</comment>
<evidence type="ECO:0000256" key="4">
    <source>
        <dbReference type="ARBA" id="ARBA00022448"/>
    </source>
</evidence>
<dbReference type="InterPro" id="IPR036771">
    <property type="entry name" value="ATPsynth_dsu/esu_N"/>
</dbReference>
<evidence type="ECO:0000313" key="13">
    <source>
        <dbReference type="Proteomes" id="UP000006055"/>
    </source>
</evidence>
<evidence type="ECO:0000256" key="6">
    <source>
        <dbReference type="ARBA" id="ARBA00023136"/>
    </source>
</evidence>
<protein>
    <recommendedName>
        <fullName evidence="9">ATP synthase epsilon chain</fullName>
    </recommendedName>
    <alternativeName>
        <fullName evidence="9">ATP synthase F1 sector epsilon subunit</fullName>
    </alternativeName>
    <alternativeName>
        <fullName evidence="9">F-ATPase epsilon subunit</fullName>
    </alternativeName>
</protein>
<evidence type="ECO:0000256" key="9">
    <source>
        <dbReference type="HAMAP-Rule" id="MF_00530"/>
    </source>
</evidence>
<dbReference type="AlphaFoldDB" id="I4C9V8"/>
<dbReference type="InterPro" id="IPR001469">
    <property type="entry name" value="ATP_synth_F1_dsu/esu"/>
</dbReference>
<dbReference type="Proteomes" id="UP000006055">
    <property type="component" value="Chromosome"/>
</dbReference>
<dbReference type="NCBIfam" id="TIGR01216">
    <property type="entry name" value="ATP_synt_epsi"/>
    <property type="match status" value="1"/>
</dbReference>
<dbReference type="KEGG" id="dti:Desti_3704"/>
<sequence length="136" mass="14920">MSDKLFKVQVVTPTGVVLDKEVEEIVAPGIMGEFGVLIGHTPMLTFIKPGIFSYLENDRFVKFAVGAGFCEVLKDSVSVLVDEAYRAEDINTSDVQADIQNLERQLAELDQAADPEGFKRISDKLKVARVKSSLTA</sequence>
<evidence type="ECO:0000256" key="2">
    <source>
        <dbReference type="ARBA" id="ARBA00004184"/>
    </source>
</evidence>
<dbReference type="SUPFAM" id="SSF51344">
    <property type="entry name" value="Epsilon subunit of F1F0-ATP synthase N-terminal domain"/>
    <property type="match status" value="1"/>
</dbReference>
<evidence type="ECO:0000256" key="8">
    <source>
        <dbReference type="ARBA" id="ARBA00023310"/>
    </source>
</evidence>
<keyword evidence="6 9" id="KW-0472">Membrane</keyword>
<accession>I4C9V8</accession>
<evidence type="ECO:0000259" key="11">
    <source>
        <dbReference type="Pfam" id="PF02823"/>
    </source>
</evidence>
<dbReference type="HAMAP" id="MF_00530">
    <property type="entry name" value="ATP_synth_epsil_bac"/>
    <property type="match status" value="1"/>
</dbReference>
<keyword evidence="9" id="KW-1003">Cell membrane</keyword>
<dbReference type="GO" id="GO:0046933">
    <property type="term" value="F:proton-transporting ATP synthase activity, rotational mechanism"/>
    <property type="evidence" value="ECO:0007669"/>
    <property type="project" value="UniProtKB-UniRule"/>
</dbReference>
<keyword evidence="9" id="KW-0375">Hydrogen ion transport</keyword>
<dbReference type="CDD" id="cd12152">
    <property type="entry name" value="F1-ATPase_delta"/>
    <property type="match status" value="1"/>
</dbReference>
<evidence type="ECO:0000256" key="3">
    <source>
        <dbReference type="ARBA" id="ARBA00005712"/>
    </source>
</evidence>